<sequence length="613" mass="67144">MQRIEHRHRKGPALTRAAAAVFATLAAGMLAACANPNAASHATATTTAAAEAPAASAPQANRTPGEPDAKDPYIAGWLRLTPDRRPVPQKPGVDYGMDPATGKFVWPKATPEVHQGQHFPGEMTTWDKNSYTKNMKVLAFYPGVDSPFHAWNNIIDFDGHRYLYVHDRDYLRIMDVTDPAHGKVVYSRGGVWGPKGSSEHFDANNVHGYLGGATIAWSKKLGKPVLVASFEIGRYGLMTEKMDQPDKVAAQRHYNSLKGFRVFEMDGPLPDQWKLIATRTTDFRHPDAPIGQQQGSGSLDAPEYYGGKYMIVSSAPDDSYALTEYPNYLYSPGYQVWDMSDPASPKFLTQISVPGQVLGNKADEDAYLMNPRAGNRTSWMGSRNPIFLPKPLENGGKIGFGAMGGLGFYSFDLSNPAKPKILGSVNTPPSYAGTEFDNADVSQYARTGYVFSNGYPMNRDCYEPFKDIYVIDARDPAHLKVATALPRPEVPEGAPFTDFCQRGGNFGPKRANAIGQPGGWRQGLVAYSYYNAGVQLFDVKDPAHPKIAGYFVPALADESQLPNYTLGKGVFAIYTEYDRNIIWAFTENGAYALSTPLLGEPVLGMPAKAWPPR</sequence>
<reference evidence="3 4" key="1">
    <citation type="submission" date="2020-04" db="EMBL/GenBank/DDBJ databases">
        <authorList>
            <person name="De Canck E."/>
        </authorList>
    </citation>
    <scope>NUCLEOTIDE SEQUENCE [LARGE SCALE GENOMIC DNA]</scope>
    <source>
        <strain evidence="3 4">LMG 28688</strain>
    </source>
</reference>
<evidence type="ECO:0000313" key="4">
    <source>
        <dbReference type="Proteomes" id="UP000494119"/>
    </source>
</evidence>
<evidence type="ECO:0000256" key="2">
    <source>
        <dbReference type="SAM" id="SignalP"/>
    </source>
</evidence>
<dbReference type="PROSITE" id="PS51257">
    <property type="entry name" value="PROKAR_LIPOPROTEIN"/>
    <property type="match status" value="1"/>
</dbReference>
<dbReference type="EMBL" id="CADIKL010000011">
    <property type="protein sequence ID" value="CAB3788189.1"/>
    <property type="molecule type" value="Genomic_DNA"/>
</dbReference>
<dbReference type="InterPro" id="IPR013211">
    <property type="entry name" value="LVIVD"/>
</dbReference>
<keyword evidence="2" id="KW-0732">Signal</keyword>
<feature type="signal peptide" evidence="2">
    <location>
        <begin position="1"/>
        <end position="34"/>
    </location>
</feature>
<gene>
    <name evidence="3" type="ORF">LMG28688_02637</name>
</gene>
<feature type="compositionally biased region" description="Low complexity" evidence="1">
    <location>
        <begin position="44"/>
        <end position="61"/>
    </location>
</feature>
<accession>A0A6J5FZI6</accession>
<feature type="region of interest" description="Disordered" evidence="1">
    <location>
        <begin position="44"/>
        <end position="73"/>
    </location>
</feature>
<keyword evidence="4" id="KW-1185">Reference proteome</keyword>
<feature type="chain" id="PRO_5026902892" description="LVIVD repeat-containing protein" evidence="2">
    <location>
        <begin position="35"/>
        <end position="613"/>
    </location>
</feature>
<proteinExistence type="predicted"/>
<evidence type="ECO:0000256" key="1">
    <source>
        <dbReference type="SAM" id="MobiDB-lite"/>
    </source>
</evidence>
<evidence type="ECO:0008006" key="5">
    <source>
        <dbReference type="Google" id="ProtNLM"/>
    </source>
</evidence>
<dbReference type="Pfam" id="PF08309">
    <property type="entry name" value="LVIVD"/>
    <property type="match status" value="1"/>
</dbReference>
<dbReference type="AlphaFoldDB" id="A0A6J5FZI6"/>
<name>A0A6J5FZI6_9BURK</name>
<dbReference type="Proteomes" id="UP000494119">
    <property type="component" value="Unassembled WGS sequence"/>
</dbReference>
<evidence type="ECO:0000313" key="3">
    <source>
        <dbReference type="EMBL" id="CAB3788189.1"/>
    </source>
</evidence>
<protein>
    <recommendedName>
        <fullName evidence="5">LVIVD repeat-containing protein</fullName>
    </recommendedName>
</protein>
<dbReference type="RefSeq" id="WP_227875488.1">
    <property type="nucleotide sequence ID" value="NZ_CADIKL010000011.1"/>
</dbReference>
<organism evidence="3 4">
    <name type="scientific">Paraburkholderia caffeinitolerans</name>
    <dbReference type="NCBI Taxonomy" id="1723730"/>
    <lineage>
        <taxon>Bacteria</taxon>
        <taxon>Pseudomonadati</taxon>
        <taxon>Pseudomonadota</taxon>
        <taxon>Betaproteobacteria</taxon>
        <taxon>Burkholderiales</taxon>
        <taxon>Burkholderiaceae</taxon>
        <taxon>Paraburkholderia</taxon>
    </lineage>
</organism>